<evidence type="ECO:0000256" key="1">
    <source>
        <dbReference type="ARBA" id="ARBA00022670"/>
    </source>
</evidence>
<reference evidence="10 11" key="1">
    <citation type="submission" date="2023-10" db="EMBL/GenBank/DDBJ databases">
        <title>Noviherbaspirillum sp. CPCC 100848 genome assembly.</title>
        <authorList>
            <person name="Li X.Y."/>
            <person name="Fang X.M."/>
        </authorList>
    </citation>
    <scope>NUCLEOTIDE SEQUENCE [LARGE SCALE GENOMIC DNA]</scope>
    <source>
        <strain evidence="10 11">CPCC 100848</strain>
    </source>
</reference>
<dbReference type="EMBL" id="JAWIIV010000042">
    <property type="protein sequence ID" value="MEC4723038.1"/>
    <property type="molecule type" value="Genomic_DNA"/>
</dbReference>
<keyword evidence="11" id="KW-1185">Reference proteome</keyword>
<comment type="similarity">
    <text evidence="6">Belongs to the peptidase M48 family.</text>
</comment>
<feature type="compositionally biased region" description="Low complexity" evidence="7">
    <location>
        <begin position="50"/>
        <end position="63"/>
    </location>
</feature>
<evidence type="ECO:0000259" key="9">
    <source>
        <dbReference type="PROSITE" id="PS50106"/>
    </source>
</evidence>
<feature type="chain" id="PRO_5046394237" evidence="8">
    <location>
        <begin position="25"/>
        <end position="373"/>
    </location>
</feature>
<sequence>MHSAKRPIRLLSLPMLSAAGKHLALVPAALLLAACATTTTSTTEPGAASRPAEQVARPAVPAAPTPEELTLKSLVALQDRLYRVAAPLIISNPELCKANARNLLGFTAKNRYSYSQDYVSAAQTALGLGDQLQIMGVLEGSGASRAGVRPGDSILAVEGQRLPEGQNAERQAAGILAPIVTKRSSVKLSLVREGSEIEVTVPLTFACAYGFELGNTDIVNAYSDGHRVLVTRGMMNFARTDDELAYVIAREMAHNALAHPARQRTSATIGGVIDNLTRIRPDMSMMTGLAGIKPMPQSQDAMADKLAIYMLARANYKVDGVVPFWRRLAAQYPPSMLNAYTALHPSTNYRVTIIERTLKDVRAKQAAKKPIMP</sequence>
<keyword evidence="8" id="KW-0732">Signal</keyword>
<dbReference type="CDD" id="cd07342">
    <property type="entry name" value="M48C_Oma1_like"/>
    <property type="match status" value="1"/>
</dbReference>
<feature type="domain" description="PDZ" evidence="9">
    <location>
        <begin position="92"/>
        <end position="162"/>
    </location>
</feature>
<evidence type="ECO:0000313" key="10">
    <source>
        <dbReference type="EMBL" id="MEC4723038.1"/>
    </source>
</evidence>
<dbReference type="SUPFAM" id="SSF50156">
    <property type="entry name" value="PDZ domain-like"/>
    <property type="match status" value="1"/>
</dbReference>
<dbReference type="RefSeq" id="WP_326509662.1">
    <property type="nucleotide sequence ID" value="NZ_JAWIIV010000042.1"/>
</dbReference>
<evidence type="ECO:0000256" key="3">
    <source>
        <dbReference type="ARBA" id="ARBA00022801"/>
    </source>
</evidence>
<proteinExistence type="inferred from homology"/>
<dbReference type="InterPro" id="IPR001478">
    <property type="entry name" value="PDZ"/>
</dbReference>
<keyword evidence="2" id="KW-0479">Metal-binding</keyword>
<dbReference type="SMART" id="SM00228">
    <property type="entry name" value="PDZ"/>
    <property type="match status" value="1"/>
</dbReference>
<dbReference type="PANTHER" id="PTHR22726:SF1">
    <property type="entry name" value="METALLOENDOPEPTIDASE OMA1, MITOCHONDRIAL"/>
    <property type="match status" value="1"/>
</dbReference>
<gene>
    <name evidence="10" type="ORF">RY831_28155</name>
</gene>
<dbReference type="Gene3D" id="2.30.42.10">
    <property type="match status" value="1"/>
</dbReference>
<comment type="cofactor">
    <cofactor evidence="6">
        <name>Zn(2+)</name>
        <dbReference type="ChEBI" id="CHEBI:29105"/>
    </cofactor>
    <text evidence="6">Binds 1 zinc ion per subunit.</text>
</comment>
<feature type="signal peptide" evidence="8">
    <location>
        <begin position="1"/>
        <end position="24"/>
    </location>
</feature>
<organism evidence="10 11">
    <name type="scientific">Noviherbaspirillum album</name>
    <dbReference type="NCBI Taxonomy" id="3080276"/>
    <lineage>
        <taxon>Bacteria</taxon>
        <taxon>Pseudomonadati</taxon>
        <taxon>Pseudomonadota</taxon>
        <taxon>Betaproteobacteria</taxon>
        <taxon>Burkholderiales</taxon>
        <taxon>Oxalobacteraceae</taxon>
        <taxon>Noviherbaspirillum</taxon>
    </lineage>
</organism>
<evidence type="ECO:0000256" key="4">
    <source>
        <dbReference type="ARBA" id="ARBA00022833"/>
    </source>
</evidence>
<keyword evidence="1 6" id="KW-0645">Protease</keyword>
<dbReference type="InterPro" id="IPR001915">
    <property type="entry name" value="Peptidase_M48"/>
</dbReference>
<dbReference type="Proteomes" id="UP001352263">
    <property type="component" value="Unassembled WGS sequence"/>
</dbReference>
<dbReference type="InterPro" id="IPR036034">
    <property type="entry name" value="PDZ_sf"/>
</dbReference>
<accession>A0ABU6JH92</accession>
<keyword evidence="5 6" id="KW-0482">Metalloprotease</keyword>
<dbReference type="PROSITE" id="PS51257">
    <property type="entry name" value="PROKAR_LIPOPROTEIN"/>
    <property type="match status" value="1"/>
</dbReference>
<protein>
    <submittedName>
        <fullName evidence="10">M48 family metallopeptidase</fullName>
    </submittedName>
</protein>
<keyword evidence="3 6" id="KW-0378">Hydrolase</keyword>
<evidence type="ECO:0000313" key="11">
    <source>
        <dbReference type="Proteomes" id="UP001352263"/>
    </source>
</evidence>
<evidence type="ECO:0000256" key="7">
    <source>
        <dbReference type="SAM" id="MobiDB-lite"/>
    </source>
</evidence>
<evidence type="ECO:0000256" key="6">
    <source>
        <dbReference type="RuleBase" id="RU003983"/>
    </source>
</evidence>
<dbReference type="InterPro" id="IPR051156">
    <property type="entry name" value="Mito/Outer_Membr_Metalloprot"/>
</dbReference>
<keyword evidence="4 6" id="KW-0862">Zinc</keyword>
<feature type="region of interest" description="Disordered" evidence="7">
    <location>
        <begin position="42"/>
        <end position="63"/>
    </location>
</feature>
<evidence type="ECO:0000256" key="8">
    <source>
        <dbReference type="SAM" id="SignalP"/>
    </source>
</evidence>
<dbReference type="PROSITE" id="PS50106">
    <property type="entry name" value="PDZ"/>
    <property type="match status" value="1"/>
</dbReference>
<evidence type="ECO:0000256" key="5">
    <source>
        <dbReference type="ARBA" id="ARBA00023049"/>
    </source>
</evidence>
<name>A0ABU6JH92_9BURK</name>
<dbReference type="Pfam" id="PF01435">
    <property type="entry name" value="Peptidase_M48"/>
    <property type="match status" value="1"/>
</dbReference>
<comment type="caution">
    <text evidence="10">The sequence shown here is derived from an EMBL/GenBank/DDBJ whole genome shotgun (WGS) entry which is preliminary data.</text>
</comment>
<evidence type="ECO:0000256" key="2">
    <source>
        <dbReference type="ARBA" id="ARBA00022723"/>
    </source>
</evidence>
<dbReference type="PANTHER" id="PTHR22726">
    <property type="entry name" value="METALLOENDOPEPTIDASE OMA1"/>
    <property type="match status" value="1"/>
</dbReference>